<reference evidence="2" key="1">
    <citation type="submission" date="2021-01" db="EMBL/GenBank/DDBJ databases">
        <title>Whole genome shotgun sequence of Actinoplanes ferrugineus NBRC 15555.</title>
        <authorList>
            <person name="Komaki H."/>
            <person name="Tamura T."/>
        </authorList>
    </citation>
    <scope>NUCLEOTIDE SEQUENCE</scope>
    <source>
        <strain evidence="2">NBRC 15555</strain>
    </source>
</reference>
<proteinExistence type="predicted"/>
<organism evidence="2 3">
    <name type="scientific">Paractinoplanes ferrugineus</name>
    <dbReference type="NCBI Taxonomy" id="113564"/>
    <lineage>
        <taxon>Bacteria</taxon>
        <taxon>Bacillati</taxon>
        <taxon>Actinomycetota</taxon>
        <taxon>Actinomycetes</taxon>
        <taxon>Micromonosporales</taxon>
        <taxon>Micromonosporaceae</taxon>
        <taxon>Paractinoplanes</taxon>
    </lineage>
</organism>
<dbReference type="AlphaFoldDB" id="A0A919J1S9"/>
<comment type="caution">
    <text evidence="2">The sequence shown here is derived from an EMBL/GenBank/DDBJ whole genome shotgun (WGS) entry which is preliminary data.</text>
</comment>
<evidence type="ECO:0000313" key="3">
    <source>
        <dbReference type="Proteomes" id="UP000598174"/>
    </source>
</evidence>
<sequence length="125" mass="12974">MTAPHVTISALAPQPAALLREIHEDLRRAGIASRPVELATSASAKSGGSLTSLVVGGLVSAAGFRAMAHVLVAIVRRSGTRRIEVRRGDDVLVIDGASARDGRRALDEFLTRPETRADGGPAGEA</sequence>
<gene>
    <name evidence="2" type="ORF">Afe05nite_42650</name>
</gene>
<dbReference type="EMBL" id="BOMM01000038">
    <property type="protein sequence ID" value="GIE12425.1"/>
    <property type="molecule type" value="Genomic_DNA"/>
</dbReference>
<accession>A0A919J1S9</accession>
<evidence type="ECO:0000256" key="1">
    <source>
        <dbReference type="SAM" id="Phobius"/>
    </source>
</evidence>
<evidence type="ECO:0000313" key="2">
    <source>
        <dbReference type="EMBL" id="GIE12425.1"/>
    </source>
</evidence>
<dbReference type="RefSeq" id="WP_203818886.1">
    <property type="nucleotide sequence ID" value="NZ_BAAABP010000054.1"/>
</dbReference>
<name>A0A919J1S9_9ACTN</name>
<keyword evidence="1" id="KW-0472">Membrane</keyword>
<keyword evidence="1" id="KW-0812">Transmembrane</keyword>
<keyword evidence="3" id="KW-1185">Reference proteome</keyword>
<dbReference type="Proteomes" id="UP000598174">
    <property type="component" value="Unassembled WGS sequence"/>
</dbReference>
<keyword evidence="1" id="KW-1133">Transmembrane helix</keyword>
<protein>
    <submittedName>
        <fullName evidence="2">Uncharacterized protein</fullName>
    </submittedName>
</protein>
<feature type="transmembrane region" description="Helical" evidence="1">
    <location>
        <begin position="53"/>
        <end position="75"/>
    </location>
</feature>